<reference evidence="3" key="1">
    <citation type="submission" date="2022-11" db="UniProtKB">
        <authorList>
            <consortium name="WormBaseParasite"/>
        </authorList>
    </citation>
    <scope>IDENTIFICATION</scope>
</reference>
<dbReference type="Proteomes" id="UP000887565">
    <property type="component" value="Unplaced"/>
</dbReference>
<proteinExistence type="predicted"/>
<sequence>PLGQVSHCTCGSIHRKRKSHLPACSSYNQETGGNWRPDCPSPCVPGHQHNSKCVGGVASQPQMPQVDQDSQHSPRWNHNNGDHNGPHAHRTAIISRMLTDTALTQIQE</sequence>
<evidence type="ECO:0000313" key="3">
    <source>
        <dbReference type="WBParaSite" id="nRc.2.0.1.t43331-RA"/>
    </source>
</evidence>
<accession>A0A915KWZ4</accession>
<protein>
    <submittedName>
        <fullName evidence="3">Uncharacterized protein</fullName>
    </submittedName>
</protein>
<evidence type="ECO:0000313" key="2">
    <source>
        <dbReference type="Proteomes" id="UP000887565"/>
    </source>
</evidence>
<feature type="region of interest" description="Disordered" evidence="1">
    <location>
        <begin position="47"/>
        <end position="88"/>
    </location>
</feature>
<dbReference type="AlphaFoldDB" id="A0A915KWZ4"/>
<feature type="compositionally biased region" description="Polar residues" evidence="1">
    <location>
        <begin position="59"/>
        <end position="79"/>
    </location>
</feature>
<name>A0A915KWZ4_ROMCU</name>
<organism evidence="2 3">
    <name type="scientific">Romanomermis culicivorax</name>
    <name type="common">Nematode worm</name>
    <dbReference type="NCBI Taxonomy" id="13658"/>
    <lineage>
        <taxon>Eukaryota</taxon>
        <taxon>Metazoa</taxon>
        <taxon>Ecdysozoa</taxon>
        <taxon>Nematoda</taxon>
        <taxon>Enoplea</taxon>
        <taxon>Dorylaimia</taxon>
        <taxon>Mermithida</taxon>
        <taxon>Mermithoidea</taxon>
        <taxon>Mermithidae</taxon>
        <taxon>Romanomermis</taxon>
    </lineage>
</organism>
<dbReference type="WBParaSite" id="nRc.2.0.1.t43331-RA">
    <property type="protein sequence ID" value="nRc.2.0.1.t43331-RA"/>
    <property type="gene ID" value="nRc.2.0.1.g43331"/>
</dbReference>
<keyword evidence="2" id="KW-1185">Reference proteome</keyword>
<evidence type="ECO:0000256" key="1">
    <source>
        <dbReference type="SAM" id="MobiDB-lite"/>
    </source>
</evidence>